<dbReference type="Proteomes" id="UP001314169">
    <property type="component" value="Chromosome 2"/>
</dbReference>
<organism evidence="1 2">
    <name type="scientific">Pipistrellus nathusii</name>
    <name type="common">Nathusius' pipistrelle</name>
    <dbReference type="NCBI Taxonomy" id="59473"/>
    <lineage>
        <taxon>Eukaryota</taxon>
        <taxon>Metazoa</taxon>
        <taxon>Chordata</taxon>
        <taxon>Craniata</taxon>
        <taxon>Vertebrata</taxon>
        <taxon>Euteleostomi</taxon>
        <taxon>Mammalia</taxon>
        <taxon>Eutheria</taxon>
        <taxon>Laurasiatheria</taxon>
        <taxon>Chiroptera</taxon>
        <taxon>Yangochiroptera</taxon>
        <taxon>Vespertilionidae</taxon>
        <taxon>Pipistrellus</taxon>
    </lineage>
</organism>
<keyword evidence="2" id="KW-1185">Reference proteome</keyword>
<evidence type="ECO:0000313" key="2">
    <source>
        <dbReference type="Proteomes" id="UP001314169"/>
    </source>
</evidence>
<evidence type="ECO:0000313" key="1">
    <source>
        <dbReference type="EMBL" id="CAK6442017.1"/>
    </source>
</evidence>
<accession>A0ABP0A0M8</accession>
<reference evidence="1" key="1">
    <citation type="submission" date="2023-12" db="EMBL/GenBank/DDBJ databases">
        <authorList>
            <person name="Brown T."/>
        </authorList>
    </citation>
    <scope>NUCLEOTIDE SEQUENCE</scope>
</reference>
<name>A0ABP0A0M8_PIPNA</name>
<protein>
    <submittedName>
        <fullName evidence="1">Uncharacterized protein</fullName>
    </submittedName>
</protein>
<gene>
    <name evidence="1" type="ORF">MPIPNATIZW_LOCUS10323</name>
</gene>
<proteinExistence type="predicted"/>
<dbReference type="EMBL" id="OY882859">
    <property type="protein sequence ID" value="CAK6442017.1"/>
    <property type="molecule type" value="Genomic_DNA"/>
</dbReference>
<sequence length="137" mass="15672">MWMTEQWAHGEAHRFHTDRRSFLITFIKDDSYFLVIQKNMGLKVLVTVSSESIRVYFFQSQNQGVLGFCTLWLQQEVGLIGTKLFFVTWKGSFVSAEQRRALSPNLTCAHLWKCGTWGSGPVGTNDLLVDYSQSSPE</sequence>